<gene>
    <name evidence="2" type="ORF">N495_15100</name>
</gene>
<sequence>MKLKVNLNDMQYRYDIYQILNIYYNFYDIIFDNEDYDMKIEITDEGMYIKKEENEIKYEKDTSLVKKEWVKKFLFLYLKSITNKNLPWGTLVGIRPSKIALDLMNKGMEEKEIIDWFSKHRNTREDKTKLCIDIANMEKSIVNKDQNTISVYVGMPFCPTRCLYCSFTSNPIGKCKNLVEPYLKALYYEMDMLSKYIQHKGLKIQCVYFGGGTPTSVNNAQFEKTLNKIYYNFVHNKEVEEFTVECGRPDSITEEKLLSMKKYNVHRISINPQTMNNSTLKNIGRTHSVEDIERIYHLAKSIGFKNINMDLIVGLPGEGIEEIKNTCRRIKKLNPDNITVHGMSIKRGSILHEKLVNKMEFNIPKQEELNRMYEETEVLAKDLGMKPYYMYRQKNMLGNMENVGYSKENKIGIYNIQMIEERQTIIALGADAVSKIIFMDENRIERSPNVKDVIEYTKRVEEMVQRKKKILDTLYL</sequence>
<dbReference type="HOGENOM" id="CLU_029256_1_0_9"/>
<dbReference type="PATRIC" id="fig|1379739.3.peg.3414"/>
<dbReference type="SFLD" id="SFLDG01065">
    <property type="entry name" value="anaerobic_coproporphyrinogen-I"/>
    <property type="match status" value="1"/>
</dbReference>
<proteinExistence type="predicted"/>
<dbReference type="InterPro" id="IPR058240">
    <property type="entry name" value="rSAM_sf"/>
</dbReference>
<name>A0A0D1A1W2_CLOBO</name>
<protein>
    <submittedName>
        <fullName evidence="2">Coproporphyrinogen III oxidase</fullName>
    </submittedName>
</protein>
<dbReference type="SMART" id="SM00729">
    <property type="entry name" value="Elp3"/>
    <property type="match status" value="1"/>
</dbReference>
<dbReference type="EMBL" id="JXSU01000007">
    <property type="protein sequence ID" value="KIS24838.1"/>
    <property type="molecule type" value="Genomic_DNA"/>
</dbReference>
<evidence type="ECO:0000313" key="2">
    <source>
        <dbReference type="EMBL" id="KIS24838.1"/>
    </source>
</evidence>
<organism evidence="2 3">
    <name type="scientific">Clostridium botulinum B2 450</name>
    <dbReference type="NCBI Taxonomy" id="1379739"/>
    <lineage>
        <taxon>Bacteria</taxon>
        <taxon>Bacillati</taxon>
        <taxon>Bacillota</taxon>
        <taxon>Clostridia</taxon>
        <taxon>Eubacteriales</taxon>
        <taxon>Clostridiaceae</taxon>
        <taxon>Clostridium</taxon>
    </lineage>
</organism>
<dbReference type="AlphaFoldDB" id="A0A0D1A1W2"/>
<dbReference type="RefSeq" id="WP_043032295.1">
    <property type="nucleotide sequence ID" value="NZ_JXSU01000007.1"/>
</dbReference>
<dbReference type="InterPro" id="IPR023404">
    <property type="entry name" value="rSAM_horseshoe"/>
</dbReference>
<dbReference type="NCBIfam" id="NF006060">
    <property type="entry name" value="PRK08207.1-3"/>
    <property type="match status" value="1"/>
</dbReference>
<dbReference type="Proteomes" id="UP000032250">
    <property type="component" value="Unassembled WGS sequence"/>
</dbReference>
<dbReference type="GO" id="GO:0003824">
    <property type="term" value="F:catalytic activity"/>
    <property type="evidence" value="ECO:0007669"/>
    <property type="project" value="InterPro"/>
</dbReference>
<dbReference type="InterPro" id="IPR007197">
    <property type="entry name" value="rSAM"/>
</dbReference>
<feature type="domain" description="Radical SAM core" evidence="1">
    <location>
        <begin position="143"/>
        <end position="386"/>
    </location>
</feature>
<dbReference type="CDD" id="cd01335">
    <property type="entry name" value="Radical_SAM"/>
    <property type="match status" value="1"/>
</dbReference>
<dbReference type="InterPro" id="IPR023995">
    <property type="entry name" value="HemZ"/>
</dbReference>
<accession>A0A0D1A1W2</accession>
<dbReference type="GO" id="GO:0006779">
    <property type="term" value="P:porphyrin-containing compound biosynthetic process"/>
    <property type="evidence" value="ECO:0007669"/>
    <property type="project" value="TreeGrafter"/>
</dbReference>
<dbReference type="GO" id="GO:0051539">
    <property type="term" value="F:4 iron, 4 sulfur cluster binding"/>
    <property type="evidence" value="ECO:0007669"/>
    <property type="project" value="TreeGrafter"/>
</dbReference>
<evidence type="ECO:0000259" key="1">
    <source>
        <dbReference type="PROSITE" id="PS51918"/>
    </source>
</evidence>
<dbReference type="Pfam" id="PF04055">
    <property type="entry name" value="Radical_SAM"/>
    <property type="match status" value="1"/>
</dbReference>
<reference evidence="2 3" key="1">
    <citation type="submission" date="2014-06" db="EMBL/GenBank/DDBJ databases">
        <title>Genome characterization of distinct group I Clostridium botulinum lineages.</title>
        <authorList>
            <person name="Giordani F."/>
            <person name="Anselmo A."/>
            <person name="Fillo S."/>
            <person name="Palozzi A.M."/>
            <person name="Fortunato A."/>
            <person name="Gentile B."/>
            <person name="Ciammaruconi A."/>
            <person name="Anniballi F."/>
            <person name="De Medici D."/>
            <person name="Lista F."/>
        </authorList>
    </citation>
    <scope>NUCLEOTIDE SEQUENCE [LARGE SCALE GENOMIC DNA]</scope>
    <source>
        <strain evidence="2 3">B2 450</strain>
    </source>
</reference>
<dbReference type="SUPFAM" id="SSF102114">
    <property type="entry name" value="Radical SAM enzymes"/>
    <property type="match status" value="1"/>
</dbReference>
<evidence type="ECO:0000313" key="3">
    <source>
        <dbReference type="Proteomes" id="UP000032250"/>
    </source>
</evidence>
<dbReference type="InterPro" id="IPR034505">
    <property type="entry name" value="Coproporphyrinogen-III_oxidase"/>
</dbReference>
<dbReference type="GO" id="GO:0005737">
    <property type="term" value="C:cytoplasm"/>
    <property type="evidence" value="ECO:0007669"/>
    <property type="project" value="TreeGrafter"/>
</dbReference>
<dbReference type="NCBIfam" id="TIGR03994">
    <property type="entry name" value="rSAM_HemZ"/>
    <property type="match status" value="1"/>
</dbReference>
<dbReference type="Gene3D" id="3.80.30.20">
    <property type="entry name" value="tm_1862 like domain"/>
    <property type="match status" value="1"/>
</dbReference>
<dbReference type="PROSITE" id="PS51918">
    <property type="entry name" value="RADICAL_SAM"/>
    <property type="match status" value="1"/>
</dbReference>
<dbReference type="InterPro" id="IPR006638">
    <property type="entry name" value="Elp3/MiaA/NifB-like_rSAM"/>
</dbReference>
<dbReference type="NCBIfam" id="NF006062">
    <property type="entry name" value="PRK08207.1-5"/>
    <property type="match status" value="1"/>
</dbReference>
<dbReference type="PANTHER" id="PTHR13932:SF1">
    <property type="entry name" value="OXYGEN-INDEPENDENT COPROPORPHYRINOGEN-III OXIDASE-LIKE PROTEIN HEMZ"/>
    <property type="match status" value="1"/>
</dbReference>
<dbReference type="SFLD" id="SFLDS00029">
    <property type="entry name" value="Radical_SAM"/>
    <property type="match status" value="1"/>
</dbReference>
<comment type="caution">
    <text evidence="2">The sequence shown here is derived from an EMBL/GenBank/DDBJ whole genome shotgun (WGS) entry which is preliminary data.</text>
</comment>
<dbReference type="SFLD" id="SFLDF00310">
    <property type="entry name" value="oxygen-independent_coproporphy"/>
    <property type="match status" value="1"/>
</dbReference>
<dbReference type="PANTHER" id="PTHR13932">
    <property type="entry name" value="COPROPORPHYRINIGEN III OXIDASE"/>
    <property type="match status" value="1"/>
</dbReference>
<dbReference type="OrthoDB" id="9808022at2"/>